<evidence type="ECO:0000256" key="5">
    <source>
        <dbReference type="ARBA" id="ARBA00023242"/>
    </source>
</evidence>
<comment type="similarity">
    <text evidence="2 6">Belongs to the GINS4/SLD5 family.</text>
</comment>
<evidence type="ECO:0000259" key="7">
    <source>
        <dbReference type="Pfam" id="PF05916"/>
    </source>
</evidence>
<dbReference type="InterPro" id="IPR036224">
    <property type="entry name" value="GINS_bundle-like_dom_sf"/>
</dbReference>
<dbReference type="Gene3D" id="3.40.5.60">
    <property type="match status" value="1"/>
</dbReference>
<name>A0AAN7PXY4_9COLE</name>
<dbReference type="CDD" id="cd11711">
    <property type="entry name" value="GINS_A_Sld5"/>
    <property type="match status" value="1"/>
</dbReference>
<evidence type="ECO:0000256" key="6">
    <source>
        <dbReference type="PIRNR" id="PIRNR007764"/>
    </source>
</evidence>
<dbReference type="PANTHER" id="PTHR21206:SF0">
    <property type="entry name" value="DNA REPLICATION COMPLEX GINS PROTEIN SLD5"/>
    <property type="match status" value="1"/>
</dbReference>
<evidence type="ECO:0000256" key="3">
    <source>
        <dbReference type="ARBA" id="ARBA00014804"/>
    </source>
</evidence>
<gene>
    <name evidence="9" type="ORF">RN001_007243</name>
</gene>
<evidence type="ECO:0000313" key="10">
    <source>
        <dbReference type="Proteomes" id="UP001353858"/>
    </source>
</evidence>
<dbReference type="AlphaFoldDB" id="A0AAN7PXY4"/>
<keyword evidence="5 6" id="KW-0539">Nucleus</keyword>
<dbReference type="InterPro" id="IPR008591">
    <property type="entry name" value="GINS_Sld5"/>
</dbReference>
<comment type="subcellular location">
    <subcellularLocation>
        <location evidence="1 6">Nucleus</location>
    </subcellularLocation>
</comment>
<accession>A0AAN7PXY4</accession>
<dbReference type="Proteomes" id="UP001353858">
    <property type="component" value="Unassembled WGS sequence"/>
</dbReference>
<feature type="domain" description="GINS subunit" evidence="7">
    <location>
        <begin position="79"/>
        <end position="147"/>
    </location>
</feature>
<dbReference type="SUPFAM" id="SSF160059">
    <property type="entry name" value="PriA/YqbF domain"/>
    <property type="match status" value="1"/>
</dbReference>
<evidence type="ECO:0000256" key="1">
    <source>
        <dbReference type="ARBA" id="ARBA00004123"/>
    </source>
</evidence>
<dbReference type="GO" id="GO:0000727">
    <property type="term" value="P:double-strand break repair via break-induced replication"/>
    <property type="evidence" value="ECO:0007669"/>
    <property type="project" value="TreeGrafter"/>
</dbReference>
<dbReference type="Gene3D" id="1.20.58.1030">
    <property type="match status" value="1"/>
</dbReference>
<dbReference type="FunFam" id="3.40.5.60:FF:000001">
    <property type="entry name" value="DNA replication complex GINS protein SLD5"/>
    <property type="match status" value="1"/>
</dbReference>
<comment type="caution">
    <text evidence="9">The sequence shown here is derived from an EMBL/GenBank/DDBJ whole genome shotgun (WGS) entry which is preliminary data.</text>
</comment>
<dbReference type="PIRSF" id="PIRSF007764">
    <property type="entry name" value="Sld5"/>
    <property type="match status" value="1"/>
</dbReference>
<evidence type="ECO:0000259" key="8">
    <source>
        <dbReference type="Pfam" id="PF16922"/>
    </source>
</evidence>
<dbReference type="InterPro" id="IPR038749">
    <property type="entry name" value="Sld5_GINS_A"/>
</dbReference>
<evidence type="ECO:0000313" key="9">
    <source>
        <dbReference type="EMBL" id="KAK4879097.1"/>
    </source>
</evidence>
<dbReference type="InterPro" id="IPR021151">
    <property type="entry name" value="GINS_A"/>
</dbReference>
<sequence length="223" mass="25726">MNESEEINISNEVNSDESDSDELILTAAQVIQIMEEAWSNEKFAPEILPHKYEIVECILGQISHVEENLSNLINDDLRRSIHQMELDRLRYLVSSYLRTRLEKIEAFVCCILKEEDERASRNKLSYLSPSELEFAKAYRDGLDQHFTDTLKLLPAEILNNKIWQNEIITPNLDAFVFAKAKSQIEGVMIERDEEFVDLEKGSQVIISYSNISNLITNDKVSLI</sequence>
<evidence type="ECO:0000256" key="2">
    <source>
        <dbReference type="ARBA" id="ARBA00008187"/>
    </source>
</evidence>
<dbReference type="SUPFAM" id="SSF158573">
    <property type="entry name" value="GINS helical bundle-like"/>
    <property type="match status" value="1"/>
</dbReference>
<dbReference type="GO" id="GO:0006261">
    <property type="term" value="P:DNA-templated DNA replication"/>
    <property type="evidence" value="ECO:0007669"/>
    <property type="project" value="InterPro"/>
</dbReference>
<keyword evidence="4 6" id="KW-0235">DNA replication</keyword>
<proteinExistence type="inferred from homology"/>
<comment type="function">
    <text evidence="6">The GINS complex plays an essential role in the initiation of DNA replication.</text>
</comment>
<evidence type="ECO:0000256" key="4">
    <source>
        <dbReference type="ARBA" id="ARBA00022705"/>
    </source>
</evidence>
<dbReference type="PANTHER" id="PTHR21206">
    <property type="entry name" value="SLD5 PROTEIN"/>
    <property type="match status" value="1"/>
</dbReference>
<organism evidence="9 10">
    <name type="scientific">Aquatica leii</name>
    <dbReference type="NCBI Taxonomy" id="1421715"/>
    <lineage>
        <taxon>Eukaryota</taxon>
        <taxon>Metazoa</taxon>
        <taxon>Ecdysozoa</taxon>
        <taxon>Arthropoda</taxon>
        <taxon>Hexapoda</taxon>
        <taxon>Insecta</taxon>
        <taxon>Pterygota</taxon>
        <taxon>Neoptera</taxon>
        <taxon>Endopterygota</taxon>
        <taxon>Coleoptera</taxon>
        <taxon>Polyphaga</taxon>
        <taxon>Elateriformia</taxon>
        <taxon>Elateroidea</taxon>
        <taxon>Lampyridae</taxon>
        <taxon>Luciolinae</taxon>
        <taxon>Aquatica</taxon>
    </lineage>
</organism>
<keyword evidence="10" id="KW-1185">Reference proteome</keyword>
<protein>
    <recommendedName>
        <fullName evidence="3 6">DNA replication complex GINS protein SLD5</fullName>
    </recommendedName>
</protein>
<dbReference type="Pfam" id="PF16922">
    <property type="entry name" value="SLD5_C"/>
    <property type="match status" value="1"/>
</dbReference>
<dbReference type="InterPro" id="IPR031633">
    <property type="entry name" value="SLD5_C"/>
</dbReference>
<dbReference type="EMBL" id="JARPUR010000003">
    <property type="protein sequence ID" value="KAK4879097.1"/>
    <property type="molecule type" value="Genomic_DNA"/>
</dbReference>
<dbReference type="Pfam" id="PF05916">
    <property type="entry name" value="Sld5"/>
    <property type="match status" value="1"/>
</dbReference>
<feature type="domain" description="DNA replication complex GINS protein SLD5 C-terminal" evidence="8">
    <location>
        <begin position="170"/>
        <end position="223"/>
    </location>
</feature>
<dbReference type="CDD" id="cd21692">
    <property type="entry name" value="GINS_B_Sld5"/>
    <property type="match status" value="1"/>
</dbReference>
<dbReference type="GO" id="GO:0000811">
    <property type="term" value="C:GINS complex"/>
    <property type="evidence" value="ECO:0007669"/>
    <property type="project" value="UniProtKB-UniRule"/>
</dbReference>
<reference evidence="10" key="1">
    <citation type="submission" date="2023-01" db="EMBL/GenBank/DDBJ databases">
        <title>Key to firefly adult light organ development and bioluminescence: homeobox transcription factors regulate luciferase expression and transportation to peroxisome.</title>
        <authorList>
            <person name="Fu X."/>
        </authorList>
    </citation>
    <scope>NUCLEOTIDE SEQUENCE [LARGE SCALE GENOMIC DNA]</scope>
</reference>